<organism evidence="1 2">
    <name type="scientific">Atta colombica</name>
    <dbReference type="NCBI Taxonomy" id="520822"/>
    <lineage>
        <taxon>Eukaryota</taxon>
        <taxon>Metazoa</taxon>
        <taxon>Ecdysozoa</taxon>
        <taxon>Arthropoda</taxon>
        <taxon>Hexapoda</taxon>
        <taxon>Insecta</taxon>
        <taxon>Pterygota</taxon>
        <taxon>Neoptera</taxon>
        <taxon>Endopterygota</taxon>
        <taxon>Hymenoptera</taxon>
        <taxon>Apocrita</taxon>
        <taxon>Aculeata</taxon>
        <taxon>Formicoidea</taxon>
        <taxon>Formicidae</taxon>
        <taxon>Myrmicinae</taxon>
        <taxon>Atta</taxon>
    </lineage>
</organism>
<evidence type="ECO:0000313" key="2">
    <source>
        <dbReference type="Proteomes" id="UP000078540"/>
    </source>
</evidence>
<dbReference type="AlphaFoldDB" id="A0A195BTT1"/>
<name>A0A195BTT1_9HYME</name>
<keyword evidence="2" id="KW-1185">Reference proteome</keyword>
<accession>A0A195BTT1</accession>
<dbReference type="Proteomes" id="UP000078540">
    <property type="component" value="Unassembled WGS sequence"/>
</dbReference>
<evidence type="ECO:0000313" key="1">
    <source>
        <dbReference type="EMBL" id="KYM91686.1"/>
    </source>
</evidence>
<dbReference type="EMBL" id="KQ976406">
    <property type="protein sequence ID" value="KYM91686.1"/>
    <property type="molecule type" value="Genomic_DNA"/>
</dbReference>
<protein>
    <submittedName>
        <fullName evidence="1">Uncharacterized protein</fullName>
    </submittedName>
</protein>
<reference evidence="1 2" key="1">
    <citation type="submission" date="2015-09" db="EMBL/GenBank/DDBJ databases">
        <title>Atta colombica WGS genome.</title>
        <authorList>
            <person name="Nygaard S."/>
            <person name="Hu H."/>
            <person name="Boomsma J."/>
            <person name="Zhang G."/>
        </authorList>
    </citation>
    <scope>NUCLEOTIDE SEQUENCE [LARGE SCALE GENOMIC DNA]</scope>
    <source>
        <strain evidence="1">Treedump-2</strain>
        <tissue evidence="1">Whole body</tissue>
    </source>
</reference>
<sequence>MIAITPGKISARYLCCGERARSTIEGCRTLRMPGIANRKPDERTTGYDKDIKKYGFNNAFKVEDNNCSFNENFNIAEFLPVFYANNFTNNKFYFFFTNKPQFYGLWTLRFESKHTKYQLLNAFNVYHKIFNHNFTIYLYNIYDIGDKYNVSNYCPSTVETYIENENGELLQEKDPIDCSGIRMAINNNEPLKDILNQWPVLRKSKSAFYSEDNIESGFAVLQIFSKYFKEDIGKFIFEVKVCPNLNGL</sequence>
<proteinExistence type="predicted"/>
<gene>
    <name evidence="1" type="ORF">ALC53_01444</name>
</gene>